<protein>
    <submittedName>
        <fullName evidence="2">Uncharacterized protein</fullName>
    </submittedName>
</protein>
<organism evidence="2 3">
    <name type="scientific">Vitis vinifera</name>
    <name type="common">Grape</name>
    <dbReference type="NCBI Taxonomy" id="29760"/>
    <lineage>
        <taxon>Eukaryota</taxon>
        <taxon>Viridiplantae</taxon>
        <taxon>Streptophyta</taxon>
        <taxon>Embryophyta</taxon>
        <taxon>Tracheophyta</taxon>
        <taxon>Spermatophyta</taxon>
        <taxon>Magnoliopsida</taxon>
        <taxon>eudicotyledons</taxon>
        <taxon>Gunneridae</taxon>
        <taxon>Pentapetalae</taxon>
        <taxon>rosids</taxon>
        <taxon>Vitales</taxon>
        <taxon>Vitaceae</taxon>
        <taxon>Viteae</taxon>
        <taxon>Vitis</taxon>
    </lineage>
</organism>
<accession>A0A438FL75</accession>
<evidence type="ECO:0000256" key="1">
    <source>
        <dbReference type="SAM" id="MobiDB-lite"/>
    </source>
</evidence>
<feature type="region of interest" description="Disordered" evidence="1">
    <location>
        <begin position="1"/>
        <end position="52"/>
    </location>
</feature>
<name>A0A438FL75_VITVI</name>
<gene>
    <name evidence="2" type="ORF">CK203_033503</name>
</gene>
<dbReference type="Proteomes" id="UP000288805">
    <property type="component" value="Unassembled WGS sequence"/>
</dbReference>
<reference evidence="2 3" key="1">
    <citation type="journal article" date="2018" name="PLoS Genet.">
        <title>Population sequencing reveals clonal diversity and ancestral inbreeding in the grapevine cultivar Chardonnay.</title>
        <authorList>
            <person name="Roach M.J."/>
            <person name="Johnson D.L."/>
            <person name="Bohlmann J."/>
            <person name="van Vuuren H.J."/>
            <person name="Jones S.J."/>
            <person name="Pretorius I.S."/>
            <person name="Schmidt S.A."/>
            <person name="Borneman A.R."/>
        </authorList>
    </citation>
    <scope>NUCLEOTIDE SEQUENCE [LARGE SCALE GENOMIC DNA]</scope>
    <source>
        <strain evidence="3">cv. Chardonnay</strain>
        <tissue evidence="2">Leaf</tissue>
    </source>
</reference>
<evidence type="ECO:0000313" key="3">
    <source>
        <dbReference type="Proteomes" id="UP000288805"/>
    </source>
</evidence>
<comment type="caution">
    <text evidence="2">The sequence shown here is derived from an EMBL/GenBank/DDBJ whole genome shotgun (WGS) entry which is preliminary data.</text>
</comment>
<feature type="compositionally biased region" description="Basic and acidic residues" evidence="1">
    <location>
        <begin position="35"/>
        <end position="49"/>
    </location>
</feature>
<evidence type="ECO:0000313" key="2">
    <source>
        <dbReference type="EMBL" id="RVW60766.1"/>
    </source>
</evidence>
<dbReference type="AlphaFoldDB" id="A0A438FL75"/>
<sequence>MGGGSGDAVGSSSQEFKGGVLGQNRRPLRSRQRERRVDANPHSGKKERGLLLGKVGTSEFRAAHGRPGFLHQGYEDRTLGKILAREWEDLLFNARRKQGGMLPTPGCYGSGKEKI</sequence>
<proteinExistence type="predicted"/>
<dbReference type="EMBL" id="QGNW01000846">
    <property type="protein sequence ID" value="RVW60766.1"/>
    <property type="molecule type" value="Genomic_DNA"/>
</dbReference>